<protein>
    <submittedName>
        <fullName evidence="8">Uncharacterized membrane-anchored protein YitT, contains DUF161 and DUF2179 domains</fullName>
    </submittedName>
</protein>
<dbReference type="GeneID" id="85017164"/>
<dbReference type="Gene3D" id="3.30.70.120">
    <property type="match status" value="1"/>
</dbReference>
<proteinExistence type="predicted"/>
<dbReference type="Pfam" id="PF02588">
    <property type="entry name" value="YitT_membrane"/>
    <property type="match status" value="1"/>
</dbReference>
<evidence type="ECO:0000256" key="4">
    <source>
        <dbReference type="ARBA" id="ARBA00022989"/>
    </source>
</evidence>
<feature type="transmembrane region" description="Helical" evidence="6">
    <location>
        <begin position="163"/>
        <end position="185"/>
    </location>
</feature>
<evidence type="ECO:0000256" key="2">
    <source>
        <dbReference type="ARBA" id="ARBA00022475"/>
    </source>
</evidence>
<dbReference type="OrthoDB" id="265478at2"/>
<feature type="transmembrane region" description="Helical" evidence="6">
    <location>
        <begin position="20"/>
        <end position="38"/>
    </location>
</feature>
<dbReference type="InterPro" id="IPR003740">
    <property type="entry name" value="YitT"/>
</dbReference>
<evidence type="ECO:0000256" key="6">
    <source>
        <dbReference type="SAM" id="Phobius"/>
    </source>
</evidence>
<evidence type="ECO:0000256" key="5">
    <source>
        <dbReference type="ARBA" id="ARBA00023136"/>
    </source>
</evidence>
<feature type="domain" description="DUF2179" evidence="7">
    <location>
        <begin position="237"/>
        <end position="291"/>
    </location>
</feature>
<dbReference type="GO" id="GO:0005886">
    <property type="term" value="C:plasma membrane"/>
    <property type="evidence" value="ECO:0007669"/>
    <property type="project" value="UniProtKB-SubCell"/>
</dbReference>
<keyword evidence="9" id="KW-1185">Reference proteome</keyword>
<gene>
    <name evidence="8" type="ORF">SAMN05444420_107108</name>
</gene>
<comment type="subcellular location">
    <subcellularLocation>
        <location evidence="1">Cell membrane</location>
        <topology evidence="1">Multi-pass membrane protein</topology>
    </subcellularLocation>
</comment>
<evidence type="ECO:0000313" key="8">
    <source>
        <dbReference type="EMBL" id="SDX06599.1"/>
    </source>
</evidence>
<keyword evidence="2" id="KW-1003">Cell membrane</keyword>
<dbReference type="AlphaFoldDB" id="A0A1H2YQ01"/>
<feature type="transmembrane region" description="Helical" evidence="6">
    <location>
        <begin position="58"/>
        <end position="78"/>
    </location>
</feature>
<comment type="caution">
    <text evidence="8">The sequence shown here is derived from an EMBL/GenBank/DDBJ whole genome shotgun (WGS) entry which is preliminary data.</text>
</comment>
<keyword evidence="4 6" id="KW-1133">Transmembrane helix</keyword>
<keyword evidence="5 6" id="KW-0472">Membrane</keyword>
<name>A0A1H2YQ01_9FLAO</name>
<organism evidence="8 9">
    <name type="scientific">Capnocytophaga granulosa</name>
    <dbReference type="NCBI Taxonomy" id="45242"/>
    <lineage>
        <taxon>Bacteria</taxon>
        <taxon>Pseudomonadati</taxon>
        <taxon>Bacteroidota</taxon>
        <taxon>Flavobacteriia</taxon>
        <taxon>Flavobacteriales</taxon>
        <taxon>Flavobacteriaceae</taxon>
        <taxon>Capnocytophaga</taxon>
    </lineage>
</organism>
<keyword evidence="3 6" id="KW-0812">Transmembrane</keyword>
<dbReference type="PANTHER" id="PTHR33545:SF5">
    <property type="entry name" value="UPF0750 MEMBRANE PROTEIN YITT"/>
    <property type="match status" value="1"/>
</dbReference>
<dbReference type="PIRSF" id="PIRSF006483">
    <property type="entry name" value="Membrane_protein_YitT"/>
    <property type="match status" value="1"/>
</dbReference>
<reference evidence="8 9" key="1">
    <citation type="submission" date="2016-10" db="EMBL/GenBank/DDBJ databases">
        <authorList>
            <person name="Varghese N."/>
            <person name="Submissions S."/>
        </authorList>
    </citation>
    <scope>NUCLEOTIDE SEQUENCE [LARGE SCALE GENOMIC DNA]</scope>
    <source>
        <strain evidence="8 9">DSM 11449</strain>
    </source>
</reference>
<dbReference type="InterPro" id="IPR019264">
    <property type="entry name" value="DUF2179"/>
</dbReference>
<accession>A0A1H2YQ01</accession>
<dbReference type="RefSeq" id="WP_009642510.1">
    <property type="nucleotide sequence ID" value="NZ_CAUUXI010000063.1"/>
</dbReference>
<dbReference type="InterPro" id="IPR051461">
    <property type="entry name" value="UPF0750_membrane"/>
</dbReference>
<dbReference type="CDD" id="cd16380">
    <property type="entry name" value="YitT_C"/>
    <property type="match status" value="1"/>
</dbReference>
<evidence type="ECO:0000259" key="7">
    <source>
        <dbReference type="Pfam" id="PF10035"/>
    </source>
</evidence>
<feature type="transmembrane region" description="Helical" evidence="6">
    <location>
        <begin position="85"/>
        <end position="102"/>
    </location>
</feature>
<evidence type="ECO:0000256" key="1">
    <source>
        <dbReference type="ARBA" id="ARBA00004651"/>
    </source>
</evidence>
<dbReference type="Pfam" id="PF10035">
    <property type="entry name" value="DUF2179"/>
    <property type="match status" value="1"/>
</dbReference>
<evidence type="ECO:0000313" key="9">
    <source>
        <dbReference type="Proteomes" id="UP000182771"/>
    </source>
</evidence>
<feature type="transmembrane region" description="Helical" evidence="6">
    <location>
        <begin position="122"/>
        <end position="142"/>
    </location>
</feature>
<evidence type="ECO:0000256" key="3">
    <source>
        <dbReference type="ARBA" id="ARBA00022692"/>
    </source>
</evidence>
<dbReference type="EMBL" id="FNND01000007">
    <property type="protein sequence ID" value="SDX06599.1"/>
    <property type="molecule type" value="Genomic_DNA"/>
</dbReference>
<dbReference type="InterPro" id="IPR015867">
    <property type="entry name" value="N-reg_PII/ATP_PRibTrfase_C"/>
</dbReference>
<dbReference type="Proteomes" id="UP000182771">
    <property type="component" value="Unassembled WGS sequence"/>
</dbReference>
<sequence>MDKKNNTIEYLKSFYIKDYLYMAFAIVIYSIGLTGFIMPNKVVTGGLAGAALLIKYATGIDASTTILVVNLTLLVLAFRFLGKTFVINTVIGAGLLTLGVKIGETYLTPYFTANPLIHDTFISIVLGGILMGTGLGMVYSVNGSTGGVDIIGFLVTKYFKIRISRILLVVDLLVVTSSIFVLKGYTIEKMVLGIILLPIMYQTVDVVMNGAKRAIQVTILSKKYEEIATHINTELKRGCTVVDGVGWYTKNPQKVIIVFARRGEGTTIFRLVNSIDPEAFVTRTNVEAVYGKGFEKFS</sequence>
<dbReference type="PANTHER" id="PTHR33545">
    <property type="entry name" value="UPF0750 MEMBRANE PROTEIN YITT-RELATED"/>
    <property type="match status" value="1"/>
</dbReference>